<proteinExistence type="predicted"/>
<dbReference type="RefSeq" id="WP_238241897.1">
    <property type="nucleotide sequence ID" value="NZ_BPQQ01000128.1"/>
</dbReference>
<name>A0ABQ4SRV2_9HYPH</name>
<gene>
    <name evidence="2" type="ORF">GMJLKIPL_6488</name>
</gene>
<protein>
    <submittedName>
        <fullName evidence="2">Uncharacterized protein</fullName>
    </submittedName>
</protein>
<organism evidence="2 3">
    <name type="scientific">Methylobacterium isbiliense</name>
    <dbReference type="NCBI Taxonomy" id="315478"/>
    <lineage>
        <taxon>Bacteria</taxon>
        <taxon>Pseudomonadati</taxon>
        <taxon>Pseudomonadota</taxon>
        <taxon>Alphaproteobacteria</taxon>
        <taxon>Hyphomicrobiales</taxon>
        <taxon>Methylobacteriaceae</taxon>
        <taxon>Methylobacterium</taxon>
    </lineage>
</organism>
<reference evidence="2" key="1">
    <citation type="journal article" date="2021" name="Front. Microbiol.">
        <title>Comprehensive Comparative Genomics and Phenotyping of Methylobacterium Species.</title>
        <authorList>
            <person name="Alessa O."/>
            <person name="Ogura Y."/>
            <person name="Fujitani Y."/>
            <person name="Takami H."/>
            <person name="Hayashi T."/>
            <person name="Sahin N."/>
            <person name="Tani A."/>
        </authorList>
    </citation>
    <scope>NUCLEOTIDE SEQUENCE</scope>
    <source>
        <strain evidence="2">DSM 17168</strain>
    </source>
</reference>
<keyword evidence="1" id="KW-1133">Transmembrane helix</keyword>
<keyword evidence="3" id="KW-1185">Reference proteome</keyword>
<dbReference type="Proteomes" id="UP001055153">
    <property type="component" value="Unassembled WGS sequence"/>
</dbReference>
<comment type="caution">
    <text evidence="2">The sequence shown here is derived from an EMBL/GenBank/DDBJ whole genome shotgun (WGS) entry which is preliminary data.</text>
</comment>
<sequence length="153" mass="17647">MTWIRLESERRPAPALAEHDRPIIDAEYTVVNEPPNSRWRRQRASEPNPASMLEPLWAFRVILCVLLWPIRYLVRMAVVTLALVMILVRPFILFFYAASFVAFCGMGIKLYAGQLELAGQLAFWSVALGAIPAIWDYILEIVAPDMEWKRLQM</sequence>
<evidence type="ECO:0000256" key="1">
    <source>
        <dbReference type="SAM" id="Phobius"/>
    </source>
</evidence>
<feature type="transmembrane region" description="Helical" evidence="1">
    <location>
        <begin position="86"/>
        <end position="109"/>
    </location>
</feature>
<keyword evidence="1" id="KW-0472">Membrane</keyword>
<dbReference type="EMBL" id="BPQQ01000128">
    <property type="protein sequence ID" value="GJE04524.1"/>
    <property type="molecule type" value="Genomic_DNA"/>
</dbReference>
<evidence type="ECO:0000313" key="2">
    <source>
        <dbReference type="EMBL" id="GJE04524.1"/>
    </source>
</evidence>
<evidence type="ECO:0000313" key="3">
    <source>
        <dbReference type="Proteomes" id="UP001055153"/>
    </source>
</evidence>
<reference evidence="2" key="2">
    <citation type="submission" date="2021-08" db="EMBL/GenBank/DDBJ databases">
        <authorList>
            <person name="Tani A."/>
            <person name="Ola A."/>
            <person name="Ogura Y."/>
            <person name="Katsura K."/>
            <person name="Hayashi T."/>
        </authorList>
    </citation>
    <scope>NUCLEOTIDE SEQUENCE</scope>
    <source>
        <strain evidence="2">DSM 17168</strain>
    </source>
</reference>
<keyword evidence="1" id="KW-0812">Transmembrane</keyword>
<accession>A0ABQ4SRV2</accession>
<feature type="transmembrane region" description="Helical" evidence="1">
    <location>
        <begin position="121"/>
        <end position="143"/>
    </location>
</feature>